<evidence type="ECO:0000256" key="6">
    <source>
        <dbReference type="ARBA" id="ARBA00022989"/>
    </source>
</evidence>
<dbReference type="GO" id="GO:0055085">
    <property type="term" value="P:transmembrane transport"/>
    <property type="evidence" value="ECO:0007669"/>
    <property type="project" value="InterPro"/>
</dbReference>
<dbReference type="InterPro" id="IPR004776">
    <property type="entry name" value="Mem_transp_PIN-like"/>
</dbReference>
<dbReference type="PANTHER" id="PTHR36838">
    <property type="entry name" value="AUXIN EFFLUX CARRIER FAMILY PROTEIN"/>
    <property type="match status" value="1"/>
</dbReference>
<dbReference type="OrthoDB" id="9805563at2"/>
<evidence type="ECO:0000256" key="2">
    <source>
        <dbReference type="ARBA" id="ARBA00010145"/>
    </source>
</evidence>
<dbReference type="InParanoid" id="A0A1Y5SPL2"/>
<gene>
    <name evidence="9" type="ORF">OCH7691_01862</name>
</gene>
<evidence type="ECO:0000256" key="8">
    <source>
        <dbReference type="SAM" id="Phobius"/>
    </source>
</evidence>
<dbReference type="InterPro" id="IPR038770">
    <property type="entry name" value="Na+/solute_symporter_sf"/>
</dbReference>
<feature type="transmembrane region" description="Helical" evidence="8">
    <location>
        <begin position="187"/>
        <end position="204"/>
    </location>
</feature>
<keyword evidence="4" id="KW-1003">Cell membrane</keyword>
<feature type="transmembrane region" description="Helical" evidence="8">
    <location>
        <begin position="160"/>
        <end position="181"/>
    </location>
</feature>
<comment type="similarity">
    <text evidence="2">Belongs to the auxin efflux carrier (TC 2.A.69) family.</text>
</comment>
<accession>A0A1Y5SPL2</accession>
<feature type="transmembrane region" description="Helical" evidence="8">
    <location>
        <begin position="216"/>
        <end position="237"/>
    </location>
</feature>
<evidence type="ECO:0000256" key="4">
    <source>
        <dbReference type="ARBA" id="ARBA00022475"/>
    </source>
</evidence>
<proteinExistence type="inferred from homology"/>
<feature type="transmembrane region" description="Helical" evidence="8">
    <location>
        <begin position="275"/>
        <end position="296"/>
    </location>
</feature>
<feature type="transmembrane region" description="Helical" evidence="8">
    <location>
        <begin position="243"/>
        <end position="263"/>
    </location>
</feature>
<dbReference type="Proteomes" id="UP000193200">
    <property type="component" value="Unassembled WGS sequence"/>
</dbReference>
<keyword evidence="7 8" id="KW-0472">Membrane</keyword>
<dbReference type="GO" id="GO:0005886">
    <property type="term" value="C:plasma membrane"/>
    <property type="evidence" value="ECO:0007669"/>
    <property type="project" value="UniProtKB-SubCell"/>
</dbReference>
<dbReference type="AlphaFoldDB" id="A0A1Y5SPL2"/>
<dbReference type="PANTHER" id="PTHR36838:SF4">
    <property type="entry name" value="AUXIN EFFLUX CARRIER FAMILY PROTEIN"/>
    <property type="match status" value="1"/>
</dbReference>
<evidence type="ECO:0000256" key="5">
    <source>
        <dbReference type="ARBA" id="ARBA00022692"/>
    </source>
</evidence>
<keyword evidence="5 8" id="KW-0812">Transmembrane</keyword>
<dbReference type="RefSeq" id="WP_085883087.1">
    <property type="nucleotide sequence ID" value="NZ_FWFR01000001.1"/>
</dbReference>
<sequence length="297" mass="30403">MIAALVPVFIMILLGWLLRRYAFGDESFWAMAERITYFVFFPALLVNRLGHADLSGFQVLPLAGAMILAVIVLWGLALLVARPLGLARPGASSLVQGAIRFNTYVGFAAASALWGTAGLTLAAIVAAIMIPTVNVISVIALTGRQAGLRQIVLSVVRNPLILACLIGAGLSSSGTGIPALIQQVLEILGAAALPLGLLAVGAALDYQAAAASKAAIVAGVVLKLLVFPAVMALSLHLFGVQGLTAGTALLWASLPVASSAYVMSRMLGGDARLMAGIITASTVAALVSMPAVLLLLG</sequence>
<organism evidence="9 10">
    <name type="scientific">Oceanibacterium hippocampi</name>
    <dbReference type="NCBI Taxonomy" id="745714"/>
    <lineage>
        <taxon>Bacteria</taxon>
        <taxon>Pseudomonadati</taxon>
        <taxon>Pseudomonadota</taxon>
        <taxon>Alphaproteobacteria</taxon>
        <taxon>Sneathiellales</taxon>
        <taxon>Sneathiellaceae</taxon>
        <taxon>Oceanibacterium</taxon>
    </lineage>
</organism>
<keyword evidence="10" id="KW-1185">Reference proteome</keyword>
<evidence type="ECO:0000313" key="10">
    <source>
        <dbReference type="Proteomes" id="UP000193200"/>
    </source>
</evidence>
<feature type="transmembrane region" description="Helical" evidence="8">
    <location>
        <begin position="62"/>
        <end position="81"/>
    </location>
</feature>
<evidence type="ECO:0000256" key="1">
    <source>
        <dbReference type="ARBA" id="ARBA00004651"/>
    </source>
</evidence>
<comment type="subcellular location">
    <subcellularLocation>
        <location evidence="1">Cell membrane</location>
        <topology evidence="1">Multi-pass membrane protein</topology>
    </subcellularLocation>
</comment>
<feature type="transmembrane region" description="Helical" evidence="8">
    <location>
        <begin position="112"/>
        <end position="139"/>
    </location>
</feature>
<feature type="transmembrane region" description="Helical" evidence="8">
    <location>
        <begin position="34"/>
        <end position="50"/>
    </location>
</feature>
<evidence type="ECO:0000256" key="3">
    <source>
        <dbReference type="ARBA" id="ARBA00022448"/>
    </source>
</evidence>
<evidence type="ECO:0000256" key="7">
    <source>
        <dbReference type="ARBA" id="ARBA00023136"/>
    </source>
</evidence>
<evidence type="ECO:0000313" key="9">
    <source>
        <dbReference type="EMBL" id="SLN44255.1"/>
    </source>
</evidence>
<dbReference type="EMBL" id="FWFR01000001">
    <property type="protein sequence ID" value="SLN44255.1"/>
    <property type="molecule type" value="Genomic_DNA"/>
</dbReference>
<reference evidence="9 10" key="1">
    <citation type="submission" date="2017-03" db="EMBL/GenBank/DDBJ databases">
        <authorList>
            <person name="Afonso C.L."/>
            <person name="Miller P.J."/>
            <person name="Scott M.A."/>
            <person name="Spackman E."/>
            <person name="Goraichik I."/>
            <person name="Dimitrov K.M."/>
            <person name="Suarez D.L."/>
            <person name="Swayne D.E."/>
        </authorList>
    </citation>
    <scope>NUCLEOTIDE SEQUENCE [LARGE SCALE GENOMIC DNA]</scope>
    <source>
        <strain evidence="9 10">CECT 7691</strain>
    </source>
</reference>
<dbReference type="Gene3D" id="1.20.1530.20">
    <property type="match status" value="1"/>
</dbReference>
<protein>
    <submittedName>
        <fullName evidence="9">Membrane transport protein</fullName>
    </submittedName>
</protein>
<name>A0A1Y5SPL2_9PROT</name>
<dbReference type="Pfam" id="PF03547">
    <property type="entry name" value="Mem_trans"/>
    <property type="match status" value="1"/>
</dbReference>
<keyword evidence="3" id="KW-0813">Transport</keyword>
<keyword evidence="6 8" id="KW-1133">Transmembrane helix</keyword>